<accession>A0A072U3Y4</accession>
<dbReference type="AlphaFoldDB" id="A0A072U3Y4"/>
<reference evidence="1 3" key="1">
    <citation type="journal article" date="2011" name="Nature">
        <title>The Medicago genome provides insight into the evolution of rhizobial symbioses.</title>
        <authorList>
            <person name="Young N.D."/>
            <person name="Debelle F."/>
            <person name="Oldroyd G.E."/>
            <person name="Geurts R."/>
            <person name="Cannon S.B."/>
            <person name="Udvardi M.K."/>
            <person name="Benedito V.A."/>
            <person name="Mayer K.F."/>
            <person name="Gouzy J."/>
            <person name="Schoof H."/>
            <person name="Van de Peer Y."/>
            <person name="Proost S."/>
            <person name="Cook D.R."/>
            <person name="Meyers B.C."/>
            <person name="Spannagl M."/>
            <person name="Cheung F."/>
            <person name="De Mita S."/>
            <person name="Krishnakumar V."/>
            <person name="Gundlach H."/>
            <person name="Zhou S."/>
            <person name="Mudge J."/>
            <person name="Bharti A.K."/>
            <person name="Murray J.D."/>
            <person name="Naoumkina M.A."/>
            <person name="Rosen B."/>
            <person name="Silverstein K.A."/>
            <person name="Tang H."/>
            <person name="Rombauts S."/>
            <person name="Zhao P.X."/>
            <person name="Zhou P."/>
            <person name="Barbe V."/>
            <person name="Bardou P."/>
            <person name="Bechner M."/>
            <person name="Bellec A."/>
            <person name="Berger A."/>
            <person name="Berges H."/>
            <person name="Bidwell S."/>
            <person name="Bisseling T."/>
            <person name="Choisne N."/>
            <person name="Couloux A."/>
            <person name="Denny R."/>
            <person name="Deshpande S."/>
            <person name="Dai X."/>
            <person name="Doyle J.J."/>
            <person name="Dudez A.M."/>
            <person name="Farmer A.D."/>
            <person name="Fouteau S."/>
            <person name="Franken C."/>
            <person name="Gibelin C."/>
            <person name="Gish J."/>
            <person name="Goldstein S."/>
            <person name="Gonzalez A.J."/>
            <person name="Green P.J."/>
            <person name="Hallab A."/>
            <person name="Hartog M."/>
            <person name="Hua A."/>
            <person name="Humphray S.J."/>
            <person name="Jeong D.H."/>
            <person name="Jing Y."/>
            <person name="Jocker A."/>
            <person name="Kenton S.M."/>
            <person name="Kim D.J."/>
            <person name="Klee K."/>
            <person name="Lai H."/>
            <person name="Lang C."/>
            <person name="Lin S."/>
            <person name="Macmil S.L."/>
            <person name="Magdelenat G."/>
            <person name="Matthews L."/>
            <person name="McCorrison J."/>
            <person name="Monaghan E.L."/>
            <person name="Mun J.H."/>
            <person name="Najar F.Z."/>
            <person name="Nicholson C."/>
            <person name="Noirot C."/>
            <person name="O'Bleness M."/>
            <person name="Paule C.R."/>
            <person name="Poulain J."/>
            <person name="Prion F."/>
            <person name="Qin B."/>
            <person name="Qu C."/>
            <person name="Retzel E.F."/>
            <person name="Riddle C."/>
            <person name="Sallet E."/>
            <person name="Samain S."/>
            <person name="Samson N."/>
            <person name="Sanders I."/>
            <person name="Saurat O."/>
            <person name="Scarpelli C."/>
            <person name="Schiex T."/>
            <person name="Segurens B."/>
            <person name="Severin A.J."/>
            <person name="Sherrier D.J."/>
            <person name="Shi R."/>
            <person name="Sims S."/>
            <person name="Singer S.R."/>
            <person name="Sinharoy S."/>
            <person name="Sterck L."/>
            <person name="Viollet A."/>
            <person name="Wang B.B."/>
            <person name="Wang K."/>
            <person name="Wang M."/>
            <person name="Wang X."/>
            <person name="Warfsmann J."/>
            <person name="Weissenbach J."/>
            <person name="White D.D."/>
            <person name="White J.D."/>
            <person name="Wiley G.B."/>
            <person name="Wincker P."/>
            <person name="Xing Y."/>
            <person name="Yang L."/>
            <person name="Yao Z."/>
            <person name="Ying F."/>
            <person name="Zhai J."/>
            <person name="Zhou L."/>
            <person name="Zuber A."/>
            <person name="Denarie J."/>
            <person name="Dixon R.A."/>
            <person name="May G.D."/>
            <person name="Schwartz D.C."/>
            <person name="Rogers J."/>
            <person name="Quetier F."/>
            <person name="Town C.D."/>
            <person name="Roe B.A."/>
        </authorList>
    </citation>
    <scope>NUCLEOTIDE SEQUENCE [LARGE SCALE GENOMIC DNA]</scope>
    <source>
        <strain evidence="1">A17</strain>
        <strain evidence="2 3">cv. Jemalong A17</strain>
    </source>
</reference>
<dbReference type="EnsemblPlants" id="KEH20550">
    <property type="protein sequence ID" value="KEH20550"/>
    <property type="gene ID" value="MTR_8g080100"/>
</dbReference>
<organism evidence="1 3">
    <name type="scientific">Medicago truncatula</name>
    <name type="common">Barrel medic</name>
    <name type="synonym">Medicago tribuloides</name>
    <dbReference type="NCBI Taxonomy" id="3880"/>
    <lineage>
        <taxon>Eukaryota</taxon>
        <taxon>Viridiplantae</taxon>
        <taxon>Streptophyta</taxon>
        <taxon>Embryophyta</taxon>
        <taxon>Tracheophyta</taxon>
        <taxon>Spermatophyta</taxon>
        <taxon>Magnoliopsida</taxon>
        <taxon>eudicotyledons</taxon>
        <taxon>Gunneridae</taxon>
        <taxon>Pentapetalae</taxon>
        <taxon>rosids</taxon>
        <taxon>fabids</taxon>
        <taxon>Fabales</taxon>
        <taxon>Fabaceae</taxon>
        <taxon>Papilionoideae</taxon>
        <taxon>50 kb inversion clade</taxon>
        <taxon>NPAAA clade</taxon>
        <taxon>Hologalegina</taxon>
        <taxon>IRL clade</taxon>
        <taxon>Trifolieae</taxon>
        <taxon>Medicago</taxon>
    </lineage>
</organism>
<sequence>MECNSSNIVGVIDASEGSDFIDSVELEVENDEKLGSLVNSLRPSLDKGFGINGVFGSGYTSNNYFHGTSWILCCDKSNLRIFKPPIRRNLTHFEVLKLEHNKNGTFLLHTQNQGYAVIILGGGPFLDKNA</sequence>
<dbReference type="EMBL" id="CM001224">
    <property type="protein sequence ID" value="KEH20550.1"/>
    <property type="molecule type" value="Genomic_DNA"/>
</dbReference>
<name>A0A072U3Y4_MEDTR</name>
<evidence type="ECO:0000313" key="2">
    <source>
        <dbReference type="EnsemblPlants" id="KEH20550"/>
    </source>
</evidence>
<dbReference type="Proteomes" id="UP000002051">
    <property type="component" value="Chromosome 8"/>
</dbReference>
<evidence type="ECO:0000313" key="3">
    <source>
        <dbReference type="Proteomes" id="UP000002051"/>
    </source>
</evidence>
<proteinExistence type="predicted"/>
<reference evidence="1 3" key="2">
    <citation type="journal article" date="2014" name="BMC Genomics">
        <title>An improved genome release (version Mt4.0) for the model legume Medicago truncatula.</title>
        <authorList>
            <person name="Tang H."/>
            <person name="Krishnakumar V."/>
            <person name="Bidwell S."/>
            <person name="Rosen B."/>
            <person name="Chan A."/>
            <person name="Zhou S."/>
            <person name="Gentzbittel L."/>
            <person name="Childs K.L."/>
            <person name="Yandell M."/>
            <person name="Gundlach H."/>
            <person name="Mayer K.F."/>
            <person name="Schwartz D.C."/>
            <person name="Town C.D."/>
        </authorList>
    </citation>
    <scope>GENOME REANNOTATION</scope>
    <source>
        <strain evidence="1">A17</strain>
        <strain evidence="2 3">cv. Jemalong A17</strain>
    </source>
</reference>
<evidence type="ECO:0000313" key="1">
    <source>
        <dbReference type="EMBL" id="KEH20550.1"/>
    </source>
</evidence>
<gene>
    <name evidence="1" type="ordered locus">MTR_8g080100</name>
</gene>
<reference evidence="2" key="3">
    <citation type="submission" date="2015-04" db="UniProtKB">
        <authorList>
            <consortium name="EnsemblPlants"/>
        </authorList>
    </citation>
    <scope>IDENTIFICATION</scope>
    <source>
        <strain evidence="2">cv. Jemalong A17</strain>
    </source>
</reference>
<dbReference type="HOGENOM" id="CLU_1941261_0_0_1"/>
<protein>
    <submittedName>
        <fullName evidence="1 2">Uncharacterized protein</fullName>
    </submittedName>
</protein>
<keyword evidence="3" id="KW-1185">Reference proteome</keyword>